<dbReference type="GO" id="GO:0005886">
    <property type="term" value="C:plasma membrane"/>
    <property type="evidence" value="ECO:0007669"/>
    <property type="project" value="UniProtKB-SubCell"/>
</dbReference>
<feature type="transmembrane region" description="Helical" evidence="7">
    <location>
        <begin position="12"/>
        <end position="33"/>
    </location>
</feature>
<evidence type="ECO:0000256" key="3">
    <source>
        <dbReference type="ARBA" id="ARBA00022475"/>
    </source>
</evidence>
<feature type="domain" description="YetF C-terminal" evidence="8">
    <location>
        <begin position="91"/>
        <end position="160"/>
    </location>
</feature>
<dbReference type="PANTHER" id="PTHR34582">
    <property type="entry name" value="UPF0702 TRANSMEMBRANE PROTEIN YCAP"/>
    <property type="match status" value="1"/>
</dbReference>
<evidence type="ECO:0000256" key="4">
    <source>
        <dbReference type="ARBA" id="ARBA00022692"/>
    </source>
</evidence>
<dbReference type="EMBL" id="DMVW01000028">
    <property type="protein sequence ID" value="HAR50676.1"/>
    <property type="molecule type" value="Genomic_DNA"/>
</dbReference>
<feature type="transmembrane region" description="Helical" evidence="7">
    <location>
        <begin position="45"/>
        <end position="63"/>
    </location>
</feature>
<gene>
    <name evidence="10" type="ORF">DCS45_02210</name>
</gene>
<dbReference type="InterPro" id="IPR048454">
    <property type="entry name" value="YetF_N"/>
</dbReference>
<evidence type="ECO:0000313" key="11">
    <source>
        <dbReference type="Proteomes" id="UP000264719"/>
    </source>
</evidence>
<protein>
    <submittedName>
        <fullName evidence="10">DUF421 domain-containing protein</fullName>
    </submittedName>
</protein>
<dbReference type="RefSeq" id="WP_339851027.1">
    <property type="nucleotide sequence ID" value="NZ_CAXAXR010000001.1"/>
</dbReference>
<organism evidence="10 11">
    <name type="scientific">Roseovarius nubinhibens</name>
    <dbReference type="NCBI Taxonomy" id="314263"/>
    <lineage>
        <taxon>Bacteria</taxon>
        <taxon>Pseudomonadati</taxon>
        <taxon>Pseudomonadota</taxon>
        <taxon>Alphaproteobacteria</taxon>
        <taxon>Rhodobacterales</taxon>
        <taxon>Roseobacteraceae</taxon>
        <taxon>Roseovarius</taxon>
    </lineage>
</organism>
<evidence type="ECO:0000256" key="6">
    <source>
        <dbReference type="ARBA" id="ARBA00023136"/>
    </source>
</evidence>
<accession>A0A348W814</accession>
<dbReference type="Pfam" id="PF20730">
    <property type="entry name" value="YetF_N"/>
    <property type="match status" value="1"/>
</dbReference>
<dbReference type="PANTHER" id="PTHR34582:SF6">
    <property type="entry name" value="UPF0702 TRANSMEMBRANE PROTEIN YCAP"/>
    <property type="match status" value="1"/>
</dbReference>
<comment type="subcellular location">
    <subcellularLocation>
        <location evidence="1">Cell membrane</location>
        <topology evidence="1">Multi-pass membrane protein</topology>
    </subcellularLocation>
</comment>
<proteinExistence type="inferred from homology"/>
<evidence type="ECO:0000256" key="7">
    <source>
        <dbReference type="SAM" id="Phobius"/>
    </source>
</evidence>
<dbReference type="Gene3D" id="3.30.240.20">
    <property type="entry name" value="bsu07140 like domains"/>
    <property type="match status" value="1"/>
</dbReference>
<dbReference type="InterPro" id="IPR007353">
    <property type="entry name" value="DUF421"/>
</dbReference>
<comment type="caution">
    <text evidence="10">The sequence shown here is derived from an EMBL/GenBank/DDBJ whole genome shotgun (WGS) entry which is preliminary data.</text>
</comment>
<evidence type="ECO:0000259" key="8">
    <source>
        <dbReference type="Pfam" id="PF04239"/>
    </source>
</evidence>
<keyword evidence="5 7" id="KW-1133">Transmembrane helix</keyword>
<evidence type="ECO:0000256" key="1">
    <source>
        <dbReference type="ARBA" id="ARBA00004651"/>
    </source>
</evidence>
<keyword evidence="6 7" id="KW-0472">Membrane</keyword>
<dbReference type="AlphaFoldDB" id="A0A348W814"/>
<dbReference type="Pfam" id="PF04239">
    <property type="entry name" value="DUF421"/>
    <property type="match status" value="1"/>
</dbReference>
<comment type="similarity">
    <text evidence="2">Belongs to the UPF0702 family.</text>
</comment>
<feature type="domain" description="YetF-like N-terminal transmembrane" evidence="9">
    <location>
        <begin position="22"/>
        <end position="87"/>
    </location>
</feature>
<sequence>MWESFLIDDWHQIVRAVVSAALLYGFVILSVRVSGKRSTSQMNNFDWVVTVAIGSLMASGILLKDVSLLESMIAIATLIGLQFLLTWLMLRWQPLEDLVRADPRLLFHEGEFLWEAMRRERVCKQEVLSAIRANGMRDLDEVQCVILETNASLSVLPRPEGDGGRRALQDVHGINIES</sequence>
<keyword evidence="4 7" id="KW-0812">Transmembrane</keyword>
<evidence type="ECO:0000259" key="9">
    <source>
        <dbReference type="Pfam" id="PF20730"/>
    </source>
</evidence>
<name>A0A348W814_9RHOB</name>
<dbReference type="Proteomes" id="UP000264719">
    <property type="component" value="Unassembled WGS sequence"/>
</dbReference>
<feature type="transmembrane region" description="Helical" evidence="7">
    <location>
        <begin position="69"/>
        <end position="90"/>
    </location>
</feature>
<dbReference type="InterPro" id="IPR023090">
    <property type="entry name" value="UPF0702_alpha/beta_dom_sf"/>
</dbReference>
<evidence type="ECO:0000256" key="5">
    <source>
        <dbReference type="ARBA" id="ARBA00022989"/>
    </source>
</evidence>
<reference evidence="10 11" key="1">
    <citation type="journal article" date="2018" name="Nat. Biotechnol.">
        <title>A standardized bacterial taxonomy based on genome phylogeny substantially revises the tree of life.</title>
        <authorList>
            <person name="Parks D.H."/>
            <person name="Chuvochina M."/>
            <person name="Waite D.W."/>
            <person name="Rinke C."/>
            <person name="Skarshewski A."/>
            <person name="Chaumeil P.A."/>
            <person name="Hugenholtz P."/>
        </authorList>
    </citation>
    <scope>NUCLEOTIDE SEQUENCE [LARGE SCALE GENOMIC DNA]</scope>
    <source>
        <strain evidence="10">UBA9169</strain>
    </source>
</reference>
<keyword evidence="3" id="KW-1003">Cell membrane</keyword>
<evidence type="ECO:0000256" key="2">
    <source>
        <dbReference type="ARBA" id="ARBA00006448"/>
    </source>
</evidence>
<evidence type="ECO:0000313" key="10">
    <source>
        <dbReference type="EMBL" id="HAR50676.1"/>
    </source>
</evidence>